<gene>
    <name evidence="1" type="ORF">CCV52592_0719</name>
</gene>
<dbReference type="InterPro" id="IPR038444">
    <property type="entry name" value="DUF465_sf"/>
</dbReference>
<organism evidence="1 2">
    <name type="scientific">Campylobacter curvus (strain 525.92)</name>
    <dbReference type="NCBI Taxonomy" id="360105"/>
    <lineage>
        <taxon>Bacteria</taxon>
        <taxon>Pseudomonadati</taxon>
        <taxon>Campylobacterota</taxon>
        <taxon>Epsilonproteobacteria</taxon>
        <taxon>Campylobacterales</taxon>
        <taxon>Campylobacteraceae</taxon>
        <taxon>Campylobacter</taxon>
    </lineage>
</organism>
<dbReference type="Pfam" id="PF04325">
    <property type="entry name" value="DUF465"/>
    <property type="match status" value="1"/>
</dbReference>
<evidence type="ECO:0000313" key="1">
    <source>
        <dbReference type="EMBL" id="EAU00409.1"/>
    </source>
</evidence>
<evidence type="ECO:0000313" key="2">
    <source>
        <dbReference type="Proteomes" id="UP000006380"/>
    </source>
</evidence>
<sequence length="69" mass="8034">MLHEYTDIINELKPKDARFAALCAKHDELNKRIDSKDVPDGAELDTMKKEKLRLKDEIYAAVLKYKETL</sequence>
<dbReference type="RefSeq" id="WP_009651247.1">
    <property type="nucleotide sequence ID" value="NC_009715.2"/>
</dbReference>
<protein>
    <recommendedName>
        <fullName evidence="3">DUF465 domain-containing protein</fullName>
    </recommendedName>
</protein>
<dbReference type="HOGENOM" id="CLU_165482_2_0_7"/>
<dbReference type="KEGG" id="ccv:CCV52592_0719"/>
<dbReference type="OrthoDB" id="5616367at2"/>
<dbReference type="Gene3D" id="6.10.280.50">
    <property type="match status" value="1"/>
</dbReference>
<keyword evidence="2" id="KW-1185">Reference proteome</keyword>
<name>A7GZ72_CAMC5</name>
<dbReference type="AlphaFoldDB" id="A7GZ72"/>
<proteinExistence type="predicted"/>
<dbReference type="STRING" id="360105.CCV52592_0719"/>
<dbReference type="InterPro" id="IPR007420">
    <property type="entry name" value="DUF465"/>
</dbReference>
<reference evidence="1" key="1">
    <citation type="submission" date="2016-07" db="EMBL/GenBank/DDBJ databases">
        <title>Comparative genomics of the Campylobacter concisus group.</title>
        <authorList>
            <person name="Miller W.G."/>
            <person name="Yee E."/>
            <person name="Chapman M.H."/>
            <person name="Huynh S."/>
            <person name="Bono J.L."/>
            <person name="On S.L.W."/>
            <person name="StLeger J."/>
            <person name="Foster G."/>
            <person name="Parker C.T."/>
        </authorList>
    </citation>
    <scope>NUCLEOTIDE SEQUENCE</scope>
    <source>
        <strain evidence="1">525.92</strain>
    </source>
</reference>
<dbReference type="EMBL" id="CP000767">
    <property type="protein sequence ID" value="EAU00409.1"/>
    <property type="molecule type" value="Genomic_DNA"/>
</dbReference>
<accession>A7GZ72</accession>
<evidence type="ECO:0008006" key="3">
    <source>
        <dbReference type="Google" id="ProtNLM"/>
    </source>
</evidence>
<dbReference type="Proteomes" id="UP000006380">
    <property type="component" value="Chromosome"/>
</dbReference>